<protein>
    <submittedName>
        <fullName evidence="1">Uncharacterized protein</fullName>
    </submittedName>
</protein>
<name>A0ACC1P3R2_9PEZI</name>
<organism evidence="1 2">
    <name type="scientific">Xylaria curta</name>
    <dbReference type="NCBI Taxonomy" id="42375"/>
    <lineage>
        <taxon>Eukaryota</taxon>
        <taxon>Fungi</taxon>
        <taxon>Dikarya</taxon>
        <taxon>Ascomycota</taxon>
        <taxon>Pezizomycotina</taxon>
        <taxon>Sordariomycetes</taxon>
        <taxon>Xylariomycetidae</taxon>
        <taxon>Xylariales</taxon>
        <taxon>Xylariaceae</taxon>
        <taxon>Xylaria</taxon>
    </lineage>
</organism>
<evidence type="ECO:0000313" key="1">
    <source>
        <dbReference type="EMBL" id="KAJ2985484.1"/>
    </source>
</evidence>
<accession>A0ACC1P3R2</accession>
<reference evidence="1" key="1">
    <citation type="submission" date="2022-10" db="EMBL/GenBank/DDBJ databases">
        <title>Genome Sequence of Xylaria curta.</title>
        <authorList>
            <person name="Buettner E."/>
        </authorList>
    </citation>
    <scope>NUCLEOTIDE SEQUENCE</scope>
    <source>
        <strain evidence="1">Babe10</strain>
    </source>
</reference>
<evidence type="ECO:0000313" key="2">
    <source>
        <dbReference type="Proteomes" id="UP001143856"/>
    </source>
</evidence>
<keyword evidence="2" id="KW-1185">Reference proteome</keyword>
<dbReference type="Proteomes" id="UP001143856">
    <property type="component" value="Unassembled WGS sequence"/>
</dbReference>
<sequence>MATPIYQPLTQPDEIRIISLLPYGDDINAPIHCRFEHVRLEERPKYEALSYTWGDQSTQYPITVDAAGSTVNVGRNCLLALRSLRLADEPRRLWVDALCINQTDLKEKTEQIPIIGDVYVSASQTIIYLQYNGPDQAFHGRGAGPEMQRVWDSRDPGDEDNQPKLDEAARQELFSVENYPWFQRAWIIQETLLSFSRTVLCPPFKWSFETFTYLAPKGTDMDVIRISNDYSINRSNMGGWNHVWDGLIRQRMPGDMLPMAALDYLVDTRDFQCKLYHDRVYSILSLFNPQLPIAIDYDCTKEELHEQLSGALLEVGESRFLYSTHRESWRANWDKATADLTGDDVRYIGMSRAMMAVRTEAQWCGIGYLPGSRGRPGKFRSGSFKIGQVTKISHTRLGSETSDAKYIKQRWDDILTELDLPVSEKESGAWPAIHIQQRNQTNATWYRDWIPVGKNKVDTEEGGPSEKPRGNAYSSSAAFFRDRPLFVCEAEGVVGIGTQDLQVGDEIWYVCGLNVPVCALRGASETGPSSVEDEDSGGREDIELKMIGLCFLGVNNDMRTMLPTKRVLPHGEPELLWIV</sequence>
<dbReference type="EMBL" id="JAPDGR010001096">
    <property type="protein sequence ID" value="KAJ2985484.1"/>
    <property type="molecule type" value="Genomic_DNA"/>
</dbReference>
<gene>
    <name evidence="1" type="ORF">NUW58_g5503</name>
</gene>
<proteinExistence type="predicted"/>
<comment type="caution">
    <text evidence="1">The sequence shown here is derived from an EMBL/GenBank/DDBJ whole genome shotgun (WGS) entry which is preliminary data.</text>
</comment>